<dbReference type="Proteomes" id="UP000596660">
    <property type="component" value="Unplaced"/>
</dbReference>
<dbReference type="EnsemblPlants" id="AUR62028253-RA">
    <property type="protein sequence ID" value="AUR62028253-RA:cds"/>
    <property type="gene ID" value="AUR62028253"/>
</dbReference>
<dbReference type="AlphaFoldDB" id="A0A803MF35"/>
<evidence type="ECO:0000256" key="1">
    <source>
        <dbReference type="SAM" id="MobiDB-lite"/>
    </source>
</evidence>
<name>A0A803MF35_CHEQI</name>
<accession>A0A803MF35</accession>
<protein>
    <submittedName>
        <fullName evidence="2">Uncharacterized protein</fullName>
    </submittedName>
</protein>
<evidence type="ECO:0000313" key="2">
    <source>
        <dbReference type="EnsemblPlants" id="AUR62028253-RA:cds"/>
    </source>
</evidence>
<reference evidence="2" key="2">
    <citation type="submission" date="2021-03" db="UniProtKB">
        <authorList>
            <consortium name="EnsemblPlants"/>
        </authorList>
    </citation>
    <scope>IDENTIFICATION</scope>
</reference>
<evidence type="ECO:0000313" key="3">
    <source>
        <dbReference type="Proteomes" id="UP000596660"/>
    </source>
</evidence>
<keyword evidence="3" id="KW-1185">Reference proteome</keyword>
<organism evidence="2 3">
    <name type="scientific">Chenopodium quinoa</name>
    <name type="common">Quinoa</name>
    <dbReference type="NCBI Taxonomy" id="63459"/>
    <lineage>
        <taxon>Eukaryota</taxon>
        <taxon>Viridiplantae</taxon>
        <taxon>Streptophyta</taxon>
        <taxon>Embryophyta</taxon>
        <taxon>Tracheophyta</taxon>
        <taxon>Spermatophyta</taxon>
        <taxon>Magnoliopsida</taxon>
        <taxon>eudicotyledons</taxon>
        <taxon>Gunneridae</taxon>
        <taxon>Pentapetalae</taxon>
        <taxon>Caryophyllales</taxon>
        <taxon>Chenopodiaceae</taxon>
        <taxon>Chenopodioideae</taxon>
        <taxon>Atripliceae</taxon>
        <taxon>Chenopodium</taxon>
    </lineage>
</organism>
<reference evidence="2" key="1">
    <citation type="journal article" date="2017" name="Nature">
        <title>The genome of Chenopodium quinoa.</title>
        <authorList>
            <person name="Jarvis D.E."/>
            <person name="Ho Y.S."/>
            <person name="Lightfoot D.J."/>
            <person name="Schmoeckel S.M."/>
            <person name="Li B."/>
            <person name="Borm T.J.A."/>
            <person name="Ohyanagi H."/>
            <person name="Mineta K."/>
            <person name="Michell C.T."/>
            <person name="Saber N."/>
            <person name="Kharbatia N.M."/>
            <person name="Rupper R.R."/>
            <person name="Sharp A.R."/>
            <person name="Dally N."/>
            <person name="Boughton B.A."/>
            <person name="Woo Y.H."/>
            <person name="Gao G."/>
            <person name="Schijlen E.G.W.M."/>
            <person name="Guo X."/>
            <person name="Momin A.A."/>
            <person name="Negrao S."/>
            <person name="Al-Babili S."/>
            <person name="Gehring C."/>
            <person name="Roessner U."/>
            <person name="Jung C."/>
            <person name="Murphy K."/>
            <person name="Arold S.T."/>
            <person name="Gojobori T."/>
            <person name="van der Linden C.G."/>
            <person name="van Loo E.N."/>
            <person name="Jellen E.N."/>
            <person name="Maughan P.J."/>
            <person name="Tester M."/>
        </authorList>
    </citation>
    <scope>NUCLEOTIDE SEQUENCE [LARGE SCALE GENOMIC DNA]</scope>
    <source>
        <strain evidence="2">cv. PI 614886</strain>
    </source>
</reference>
<proteinExistence type="predicted"/>
<feature type="region of interest" description="Disordered" evidence="1">
    <location>
        <begin position="32"/>
        <end position="77"/>
    </location>
</feature>
<dbReference type="Gramene" id="AUR62028253-RA">
    <property type="protein sequence ID" value="AUR62028253-RA:cds"/>
    <property type="gene ID" value="AUR62028253"/>
</dbReference>
<sequence length="77" mass="8589">MYGAISKGRTIKYYCSSQENFITIRVANPLRKMDSGETQEGSTPMELSHPRVEGHDSFETTPDLMHVDPTIGIASQE</sequence>
<feature type="compositionally biased region" description="Basic and acidic residues" evidence="1">
    <location>
        <begin position="48"/>
        <end position="58"/>
    </location>
</feature>